<dbReference type="PANTHER" id="PTHR43157">
    <property type="entry name" value="PHOSPHATIDYLINOSITOL-GLYCAN BIOSYNTHESIS CLASS F PROTEIN-RELATED"/>
    <property type="match status" value="1"/>
</dbReference>
<dbReference type="Pfam" id="PF00106">
    <property type="entry name" value="adh_short"/>
    <property type="match status" value="1"/>
</dbReference>
<dbReference type="InterPro" id="IPR036291">
    <property type="entry name" value="NAD(P)-bd_dom_sf"/>
</dbReference>
<comment type="caution">
    <text evidence="2">The sequence shown here is derived from an EMBL/GenBank/DDBJ whole genome shotgun (WGS) entry which is preliminary data.</text>
</comment>
<dbReference type="PANTHER" id="PTHR43157:SF73">
    <property type="entry name" value="WW DOMAIN-CONTAINING OXIDOREDUCTASE-LIKE PROTEIN"/>
    <property type="match status" value="1"/>
</dbReference>
<dbReference type="AlphaFoldDB" id="A0AAW1IE07"/>
<gene>
    <name evidence="2" type="ORF">QE152_g36034</name>
</gene>
<evidence type="ECO:0000313" key="3">
    <source>
        <dbReference type="Proteomes" id="UP001458880"/>
    </source>
</evidence>
<sequence>MGLYSEKSKTRLDGKTAVVTGSNTGIGKETAKDLYKRGATVILACRNSERAENAIKDIIDATKEVPNVGKLRLVELNLSSLKSIRECCSKLLPNVGKLRLVELNLSSLKSIRECCSKLLHNYDRIDLLINNAGIMSCPYGKTEDGFEIQFGTNHLGHFLLTLLLLPRIMKSTPARIVNVSSVAY</sequence>
<proteinExistence type="predicted"/>
<dbReference type="Proteomes" id="UP001458880">
    <property type="component" value="Unassembled WGS sequence"/>
</dbReference>
<protein>
    <submittedName>
        <fullName evidence="2">Short chain dehydrogenase</fullName>
    </submittedName>
</protein>
<dbReference type="SUPFAM" id="SSF51735">
    <property type="entry name" value="NAD(P)-binding Rossmann-fold domains"/>
    <property type="match status" value="1"/>
</dbReference>
<keyword evidence="3" id="KW-1185">Reference proteome</keyword>
<dbReference type="PRINTS" id="PR00081">
    <property type="entry name" value="GDHRDH"/>
</dbReference>
<dbReference type="GO" id="GO:0016491">
    <property type="term" value="F:oxidoreductase activity"/>
    <property type="evidence" value="ECO:0007669"/>
    <property type="project" value="UniProtKB-KW"/>
</dbReference>
<dbReference type="Gene3D" id="3.40.50.720">
    <property type="entry name" value="NAD(P)-binding Rossmann-like Domain"/>
    <property type="match status" value="1"/>
</dbReference>
<accession>A0AAW1IE07</accession>
<keyword evidence="1" id="KW-0560">Oxidoreductase</keyword>
<dbReference type="InterPro" id="IPR002347">
    <property type="entry name" value="SDR_fam"/>
</dbReference>
<name>A0AAW1IE07_POPJA</name>
<evidence type="ECO:0000256" key="1">
    <source>
        <dbReference type="ARBA" id="ARBA00023002"/>
    </source>
</evidence>
<organism evidence="2 3">
    <name type="scientific">Popillia japonica</name>
    <name type="common">Japanese beetle</name>
    <dbReference type="NCBI Taxonomy" id="7064"/>
    <lineage>
        <taxon>Eukaryota</taxon>
        <taxon>Metazoa</taxon>
        <taxon>Ecdysozoa</taxon>
        <taxon>Arthropoda</taxon>
        <taxon>Hexapoda</taxon>
        <taxon>Insecta</taxon>
        <taxon>Pterygota</taxon>
        <taxon>Neoptera</taxon>
        <taxon>Endopterygota</taxon>
        <taxon>Coleoptera</taxon>
        <taxon>Polyphaga</taxon>
        <taxon>Scarabaeiformia</taxon>
        <taxon>Scarabaeidae</taxon>
        <taxon>Rutelinae</taxon>
        <taxon>Popillia</taxon>
    </lineage>
</organism>
<dbReference type="EMBL" id="JASPKY010000626">
    <property type="protein sequence ID" value="KAK9687758.1"/>
    <property type="molecule type" value="Genomic_DNA"/>
</dbReference>
<evidence type="ECO:0000313" key="2">
    <source>
        <dbReference type="EMBL" id="KAK9687758.1"/>
    </source>
</evidence>
<reference evidence="2 3" key="1">
    <citation type="journal article" date="2024" name="BMC Genomics">
        <title>De novo assembly and annotation of Popillia japonica's genome with initial clues to its potential as an invasive pest.</title>
        <authorList>
            <person name="Cucini C."/>
            <person name="Boschi S."/>
            <person name="Funari R."/>
            <person name="Cardaioli E."/>
            <person name="Iannotti N."/>
            <person name="Marturano G."/>
            <person name="Paoli F."/>
            <person name="Bruttini M."/>
            <person name="Carapelli A."/>
            <person name="Frati F."/>
            <person name="Nardi F."/>
        </authorList>
    </citation>
    <scope>NUCLEOTIDE SEQUENCE [LARGE SCALE GENOMIC DNA]</scope>
    <source>
        <strain evidence="2">DMR45628</strain>
    </source>
</reference>